<evidence type="ECO:0000313" key="1">
    <source>
        <dbReference type="EMBL" id="SMO52405.1"/>
    </source>
</evidence>
<evidence type="ECO:0008006" key="3">
    <source>
        <dbReference type="Google" id="ProtNLM"/>
    </source>
</evidence>
<proteinExistence type="predicted"/>
<dbReference type="Proteomes" id="UP000319040">
    <property type="component" value="Unassembled WGS sequence"/>
</dbReference>
<protein>
    <recommendedName>
        <fullName evidence="3">Calx-beta domain-containing protein</fullName>
    </recommendedName>
</protein>
<evidence type="ECO:0000313" key="2">
    <source>
        <dbReference type="Proteomes" id="UP000319040"/>
    </source>
</evidence>
<gene>
    <name evidence="1" type="ORF">SAMN06265379_102242</name>
</gene>
<dbReference type="AlphaFoldDB" id="A0A521BZ97"/>
<dbReference type="Gene3D" id="2.60.40.2030">
    <property type="match status" value="1"/>
</dbReference>
<keyword evidence="2" id="KW-1185">Reference proteome</keyword>
<dbReference type="PROSITE" id="PS51257">
    <property type="entry name" value="PROKAR_LIPOPROTEIN"/>
    <property type="match status" value="1"/>
</dbReference>
<dbReference type="RefSeq" id="WP_142532544.1">
    <property type="nucleotide sequence ID" value="NZ_FXTB01000002.1"/>
</dbReference>
<dbReference type="InterPro" id="IPR038081">
    <property type="entry name" value="CalX-like_sf"/>
</dbReference>
<dbReference type="OrthoDB" id="1091286at2"/>
<sequence length="272" mass="29846">MTKIFQYTLFLLFLVLVSCSKDEGPEFIYAYFPEKSVSMVENSGQTVEIPVKIFAMEDLENDFVLNYTISGDGAARVQDQSGGSITVEKGYKAYIQYIRLAPIDNTDSDGDASLTLNLQGTNAKTVIGLGNDNMNSTMAINVLDDDIACLASLWEGALKCNDDIYPSYSPNTCSGEIIDGNCMQVRVSFDFWGDSNLHTILELKLGDIDPVTNQGPVTLMSEYNAVSSGYDMTFYAGDAGIYDANTFELKLAVQFTGYDIGGDGKYRFTVKK</sequence>
<reference evidence="1 2" key="1">
    <citation type="submission" date="2017-05" db="EMBL/GenBank/DDBJ databases">
        <authorList>
            <person name="Varghese N."/>
            <person name="Submissions S."/>
        </authorList>
    </citation>
    <scope>NUCLEOTIDE SEQUENCE [LARGE SCALE GENOMIC DNA]</scope>
    <source>
        <strain evidence="1 2">DSM 27040</strain>
    </source>
</reference>
<name>A0A521BZ97_SACCC</name>
<organism evidence="1 2">
    <name type="scientific">Saccharicrinis carchari</name>
    <dbReference type="NCBI Taxonomy" id="1168039"/>
    <lineage>
        <taxon>Bacteria</taxon>
        <taxon>Pseudomonadati</taxon>
        <taxon>Bacteroidota</taxon>
        <taxon>Bacteroidia</taxon>
        <taxon>Marinilabiliales</taxon>
        <taxon>Marinilabiliaceae</taxon>
        <taxon>Saccharicrinis</taxon>
    </lineage>
</organism>
<dbReference type="SUPFAM" id="SSF141072">
    <property type="entry name" value="CalX-like"/>
    <property type="match status" value="1"/>
</dbReference>
<dbReference type="EMBL" id="FXTB01000002">
    <property type="protein sequence ID" value="SMO52405.1"/>
    <property type="molecule type" value="Genomic_DNA"/>
</dbReference>
<accession>A0A521BZ97</accession>